<dbReference type="GO" id="GO:0016289">
    <property type="term" value="F:acyl-CoA hydrolase activity"/>
    <property type="evidence" value="ECO:0007669"/>
    <property type="project" value="UniProtKB-ARBA"/>
</dbReference>
<keyword evidence="4" id="KW-1185">Reference proteome</keyword>
<evidence type="ECO:0000259" key="2">
    <source>
        <dbReference type="Pfam" id="PF03061"/>
    </source>
</evidence>
<evidence type="ECO:0000313" key="3">
    <source>
        <dbReference type="EMBL" id="ORA03229.1"/>
    </source>
</evidence>
<dbReference type="CDD" id="cd03443">
    <property type="entry name" value="PaaI_thioesterase"/>
    <property type="match status" value="1"/>
</dbReference>
<dbReference type="Proteomes" id="UP000192366">
    <property type="component" value="Unassembled WGS sequence"/>
</dbReference>
<evidence type="ECO:0000256" key="1">
    <source>
        <dbReference type="ARBA" id="ARBA00022801"/>
    </source>
</evidence>
<gene>
    <name evidence="3" type="ORF">BST17_20080</name>
</gene>
<sequence length="270" mass="27720">MSYPQTTPPGRFGIRNVGDGPVDHAATMPVAGLCNPFTGAPSLAPLAVLVDHIAGFANHARRPDGHWTVSSELSMEFAPDAQTILAADPATPVLAESRAVGAAGTTSLSICDLTHGGTEIGLATVRTFYIEAAVHVPGAFEQPVESTEPLPTALADLMAVEIAETGGDAVVLRQLAHAAVNNTLGAVHGGVAAAGLELVASAALNVGRPQDPLHTASLRINYLRRLIGGGRSHYTATPLHVGRSSGVAEAQGIGDDGRVALTARLTAYRR</sequence>
<reference evidence="3 4" key="1">
    <citation type="submission" date="2017-02" db="EMBL/GenBank/DDBJ databases">
        <title>The new phylogeny of genus Mycobacterium.</title>
        <authorList>
            <person name="Tortoli E."/>
            <person name="Trovato A."/>
            <person name="Cirillo D.M."/>
        </authorList>
    </citation>
    <scope>NUCLEOTIDE SEQUENCE [LARGE SCALE GENOMIC DNA]</scope>
    <source>
        <strain evidence="3 4">DSM 45578</strain>
    </source>
</reference>
<dbReference type="Pfam" id="PF03061">
    <property type="entry name" value="4HBT"/>
    <property type="match status" value="1"/>
</dbReference>
<feature type="domain" description="Thioesterase" evidence="2">
    <location>
        <begin position="185"/>
        <end position="259"/>
    </location>
</feature>
<dbReference type="STRING" id="564198.BST17_20080"/>
<dbReference type="EMBL" id="MVHJ01000019">
    <property type="protein sequence ID" value="ORA03229.1"/>
    <property type="molecule type" value="Genomic_DNA"/>
</dbReference>
<protein>
    <submittedName>
        <fullName evidence="3">Phenylacetic acid degradation protein</fullName>
    </submittedName>
</protein>
<keyword evidence="1" id="KW-0378">Hydrolase</keyword>
<dbReference type="InterPro" id="IPR006683">
    <property type="entry name" value="Thioestr_dom"/>
</dbReference>
<dbReference type="InterPro" id="IPR029069">
    <property type="entry name" value="HotDog_dom_sf"/>
</dbReference>
<name>A0A1W9YTA5_MYCBA</name>
<dbReference type="Gene3D" id="3.10.129.10">
    <property type="entry name" value="Hotdog Thioesterase"/>
    <property type="match status" value="1"/>
</dbReference>
<dbReference type="SUPFAM" id="SSF54637">
    <property type="entry name" value="Thioesterase/thiol ester dehydrase-isomerase"/>
    <property type="match status" value="1"/>
</dbReference>
<organism evidence="3 4">
    <name type="scientific">Mycolicibacterium bacteremicum</name>
    <name type="common">Mycobacterium bacteremicum</name>
    <dbReference type="NCBI Taxonomy" id="564198"/>
    <lineage>
        <taxon>Bacteria</taxon>
        <taxon>Bacillati</taxon>
        <taxon>Actinomycetota</taxon>
        <taxon>Actinomycetes</taxon>
        <taxon>Mycobacteriales</taxon>
        <taxon>Mycobacteriaceae</taxon>
        <taxon>Mycolicibacterium</taxon>
    </lineage>
</organism>
<proteinExistence type="predicted"/>
<evidence type="ECO:0000313" key="4">
    <source>
        <dbReference type="Proteomes" id="UP000192366"/>
    </source>
</evidence>
<dbReference type="InterPro" id="IPR003736">
    <property type="entry name" value="PAAI_dom"/>
</dbReference>
<dbReference type="AlphaFoldDB" id="A0A1W9YTA5"/>
<comment type="caution">
    <text evidence="3">The sequence shown here is derived from an EMBL/GenBank/DDBJ whole genome shotgun (WGS) entry which is preliminary data.</text>
</comment>
<dbReference type="NCBIfam" id="TIGR00369">
    <property type="entry name" value="unchar_dom_1"/>
    <property type="match status" value="1"/>
</dbReference>
<dbReference type="RefSeq" id="WP_083060656.1">
    <property type="nucleotide sequence ID" value="NZ_JACKVM010000001.1"/>
</dbReference>
<accession>A0A1W9YTA5</accession>
<dbReference type="OrthoDB" id="4698424at2"/>